<organism evidence="2 4">
    <name type="scientific">Medicago truncatula</name>
    <name type="common">Barrel medic</name>
    <name type="synonym">Medicago tribuloides</name>
    <dbReference type="NCBI Taxonomy" id="3880"/>
    <lineage>
        <taxon>Eukaryota</taxon>
        <taxon>Viridiplantae</taxon>
        <taxon>Streptophyta</taxon>
        <taxon>Embryophyta</taxon>
        <taxon>Tracheophyta</taxon>
        <taxon>Spermatophyta</taxon>
        <taxon>Magnoliopsida</taxon>
        <taxon>eudicotyledons</taxon>
        <taxon>Gunneridae</taxon>
        <taxon>Pentapetalae</taxon>
        <taxon>rosids</taxon>
        <taxon>fabids</taxon>
        <taxon>Fabales</taxon>
        <taxon>Fabaceae</taxon>
        <taxon>Papilionoideae</taxon>
        <taxon>50 kb inversion clade</taxon>
        <taxon>NPAAA clade</taxon>
        <taxon>Hologalegina</taxon>
        <taxon>IRL clade</taxon>
        <taxon>Trifolieae</taxon>
        <taxon>Medicago</taxon>
    </lineage>
</organism>
<dbReference type="Proteomes" id="UP000002051">
    <property type="component" value="Unassembled WGS sequence"/>
</dbReference>
<dbReference type="HOGENOM" id="CLU_136431_0_0_1"/>
<evidence type="ECO:0000256" key="1">
    <source>
        <dbReference type="SAM" id="MobiDB-lite"/>
    </source>
</evidence>
<reference evidence="3" key="3">
    <citation type="submission" date="2015-04" db="UniProtKB">
        <authorList>
            <consortium name="EnsemblPlants"/>
        </authorList>
    </citation>
    <scope>IDENTIFICATION</scope>
    <source>
        <strain evidence="3">cv. Jemalong A17</strain>
    </source>
</reference>
<reference evidence="2 4" key="2">
    <citation type="journal article" date="2014" name="BMC Genomics">
        <title>An improved genome release (version Mt4.0) for the model legume Medicago truncatula.</title>
        <authorList>
            <person name="Tang H."/>
            <person name="Krishnakumar V."/>
            <person name="Bidwell S."/>
            <person name="Rosen B."/>
            <person name="Chan A."/>
            <person name="Zhou S."/>
            <person name="Gentzbittel L."/>
            <person name="Childs K.L."/>
            <person name="Yandell M."/>
            <person name="Gundlach H."/>
            <person name="Mayer K.F."/>
            <person name="Schwartz D.C."/>
            <person name="Town C.D."/>
        </authorList>
    </citation>
    <scope>GENOME REANNOTATION</scope>
    <source>
        <strain evidence="2">A17</strain>
        <strain evidence="3 4">cv. Jemalong A17</strain>
    </source>
</reference>
<reference evidence="2 4" key="1">
    <citation type="journal article" date="2011" name="Nature">
        <title>The Medicago genome provides insight into the evolution of rhizobial symbioses.</title>
        <authorList>
            <person name="Young N.D."/>
            <person name="Debelle F."/>
            <person name="Oldroyd G.E."/>
            <person name="Geurts R."/>
            <person name="Cannon S.B."/>
            <person name="Udvardi M.K."/>
            <person name="Benedito V.A."/>
            <person name="Mayer K.F."/>
            <person name="Gouzy J."/>
            <person name="Schoof H."/>
            <person name="Van de Peer Y."/>
            <person name="Proost S."/>
            <person name="Cook D.R."/>
            <person name="Meyers B.C."/>
            <person name="Spannagl M."/>
            <person name="Cheung F."/>
            <person name="De Mita S."/>
            <person name="Krishnakumar V."/>
            <person name="Gundlach H."/>
            <person name="Zhou S."/>
            <person name="Mudge J."/>
            <person name="Bharti A.K."/>
            <person name="Murray J.D."/>
            <person name="Naoumkina M.A."/>
            <person name="Rosen B."/>
            <person name="Silverstein K.A."/>
            <person name="Tang H."/>
            <person name="Rombauts S."/>
            <person name="Zhao P.X."/>
            <person name="Zhou P."/>
            <person name="Barbe V."/>
            <person name="Bardou P."/>
            <person name="Bechner M."/>
            <person name="Bellec A."/>
            <person name="Berger A."/>
            <person name="Berges H."/>
            <person name="Bidwell S."/>
            <person name="Bisseling T."/>
            <person name="Choisne N."/>
            <person name="Couloux A."/>
            <person name="Denny R."/>
            <person name="Deshpande S."/>
            <person name="Dai X."/>
            <person name="Doyle J.J."/>
            <person name="Dudez A.M."/>
            <person name="Farmer A.D."/>
            <person name="Fouteau S."/>
            <person name="Franken C."/>
            <person name="Gibelin C."/>
            <person name="Gish J."/>
            <person name="Goldstein S."/>
            <person name="Gonzalez A.J."/>
            <person name="Green P.J."/>
            <person name="Hallab A."/>
            <person name="Hartog M."/>
            <person name="Hua A."/>
            <person name="Humphray S.J."/>
            <person name="Jeong D.H."/>
            <person name="Jing Y."/>
            <person name="Jocker A."/>
            <person name="Kenton S.M."/>
            <person name="Kim D.J."/>
            <person name="Klee K."/>
            <person name="Lai H."/>
            <person name="Lang C."/>
            <person name="Lin S."/>
            <person name="Macmil S.L."/>
            <person name="Magdelenat G."/>
            <person name="Matthews L."/>
            <person name="McCorrison J."/>
            <person name="Monaghan E.L."/>
            <person name="Mun J.H."/>
            <person name="Najar F.Z."/>
            <person name="Nicholson C."/>
            <person name="Noirot C."/>
            <person name="O'Bleness M."/>
            <person name="Paule C.R."/>
            <person name="Poulain J."/>
            <person name="Prion F."/>
            <person name="Qin B."/>
            <person name="Qu C."/>
            <person name="Retzel E.F."/>
            <person name="Riddle C."/>
            <person name="Sallet E."/>
            <person name="Samain S."/>
            <person name="Samson N."/>
            <person name="Sanders I."/>
            <person name="Saurat O."/>
            <person name="Scarpelli C."/>
            <person name="Schiex T."/>
            <person name="Segurens B."/>
            <person name="Severin A.J."/>
            <person name="Sherrier D.J."/>
            <person name="Shi R."/>
            <person name="Sims S."/>
            <person name="Singer S.R."/>
            <person name="Sinharoy S."/>
            <person name="Sterck L."/>
            <person name="Viollet A."/>
            <person name="Wang B.B."/>
            <person name="Wang K."/>
            <person name="Wang M."/>
            <person name="Wang X."/>
            <person name="Warfsmann J."/>
            <person name="Weissenbach J."/>
            <person name="White D.D."/>
            <person name="White J.D."/>
            <person name="Wiley G.B."/>
            <person name="Wincker P."/>
            <person name="Xing Y."/>
            <person name="Yang L."/>
            <person name="Yao Z."/>
            <person name="Ying F."/>
            <person name="Zhai J."/>
            <person name="Zhou L."/>
            <person name="Zuber A."/>
            <person name="Denarie J."/>
            <person name="Dixon R.A."/>
            <person name="May G.D."/>
            <person name="Schwartz D.C."/>
            <person name="Rogers J."/>
            <person name="Quetier F."/>
            <person name="Town C.D."/>
            <person name="Roe B.A."/>
        </authorList>
    </citation>
    <scope>NUCLEOTIDE SEQUENCE [LARGE SCALE GENOMIC DNA]</scope>
    <source>
        <strain evidence="2">A17</strain>
        <strain evidence="3 4">cv. Jemalong A17</strain>
    </source>
</reference>
<protein>
    <submittedName>
        <fullName evidence="2 3">Uncharacterized protein</fullName>
    </submittedName>
</protein>
<evidence type="ECO:0000313" key="4">
    <source>
        <dbReference type="Proteomes" id="UP000002051"/>
    </source>
</evidence>
<sequence>MELMQRDQVLQGDGFKTEQFLGQRNCIKKRKYVSISGVEKKMIESEKEKVNDHETRLEHTPYEKPVDPFIDDPKVKKTLSNWRQVKSQVRPDEREVARFKLEGIQNTARFSDNMDAMHDFHKLIGCSKCEAQGNKCSLYFQIQCPVLDDYNCYNGGVRIFCVFHNS</sequence>
<dbReference type="EMBL" id="CM001217">
    <property type="protein sequence ID" value="KEH41180.1"/>
    <property type="molecule type" value="Genomic_DNA"/>
</dbReference>
<dbReference type="AlphaFoldDB" id="A0A072VSS6"/>
<dbReference type="EnsemblPlants" id="KEH41180">
    <property type="protein sequence ID" value="KEH41180"/>
    <property type="gene ID" value="MTR_1g046270"/>
</dbReference>
<name>A0A072VSS6_MEDTR</name>
<gene>
    <name evidence="2" type="ordered locus">MTR_1g046270</name>
</gene>
<accession>A0A072VSS6</accession>
<proteinExistence type="predicted"/>
<feature type="region of interest" description="Disordered" evidence="1">
    <location>
        <begin position="46"/>
        <end position="68"/>
    </location>
</feature>
<keyword evidence="4" id="KW-1185">Reference proteome</keyword>
<evidence type="ECO:0000313" key="2">
    <source>
        <dbReference type="EMBL" id="KEH41180.1"/>
    </source>
</evidence>
<evidence type="ECO:0000313" key="3">
    <source>
        <dbReference type="EnsemblPlants" id="KEH41180"/>
    </source>
</evidence>